<feature type="domain" description="Protein CotJB" evidence="2">
    <location>
        <begin position="95"/>
        <end position="167"/>
    </location>
</feature>
<dbReference type="Proteomes" id="UP000823882">
    <property type="component" value="Unassembled WGS sequence"/>
</dbReference>
<evidence type="ECO:0000313" key="3">
    <source>
        <dbReference type="EMBL" id="HJC41440.1"/>
    </source>
</evidence>
<accession>A0A9D2NZT4</accession>
<dbReference type="AlphaFoldDB" id="A0A9D2NZT4"/>
<dbReference type="InterPro" id="IPR020256">
    <property type="entry name" value="Spore_coat_CotJA"/>
</dbReference>
<evidence type="ECO:0000259" key="2">
    <source>
        <dbReference type="Pfam" id="PF12652"/>
    </source>
</evidence>
<proteinExistence type="predicted"/>
<evidence type="ECO:0000256" key="1">
    <source>
        <dbReference type="SAM" id="MobiDB-lite"/>
    </source>
</evidence>
<keyword evidence="3" id="KW-0946">Virion</keyword>
<sequence length="174" mass="19332">MEQRGSLLSPPLGNHRRRNPTLYPENGTKPTPPCGDACGTLPECAPLAVPYVPFQQNNPKRYEQMDALSNGTLYPGLNLPFRAKVDAAGVPQTPMTELQALEFVVQELALYLDTHPSDAEAFELFRQYSAMEKDARAAFVASNGPVLRSETADCKTYTWPKEPWPWNYTEGGTK</sequence>
<reference evidence="3" key="1">
    <citation type="journal article" date="2021" name="PeerJ">
        <title>Extensive microbial diversity within the chicken gut microbiome revealed by metagenomics and culture.</title>
        <authorList>
            <person name="Gilroy R."/>
            <person name="Ravi A."/>
            <person name="Getino M."/>
            <person name="Pursley I."/>
            <person name="Horton D.L."/>
            <person name="Alikhan N.F."/>
            <person name="Baker D."/>
            <person name="Gharbi K."/>
            <person name="Hall N."/>
            <person name="Watson M."/>
            <person name="Adriaenssens E.M."/>
            <person name="Foster-Nyarko E."/>
            <person name="Jarju S."/>
            <person name="Secka A."/>
            <person name="Antonio M."/>
            <person name="Oren A."/>
            <person name="Chaudhuri R.R."/>
            <person name="La Ragione R."/>
            <person name="Hildebrand F."/>
            <person name="Pallen M.J."/>
        </authorList>
    </citation>
    <scope>NUCLEOTIDE SEQUENCE</scope>
    <source>
        <strain evidence="3">CHK186-1790</strain>
    </source>
</reference>
<name>A0A9D2NZT4_9FIRM</name>
<evidence type="ECO:0000313" key="4">
    <source>
        <dbReference type="Proteomes" id="UP000823882"/>
    </source>
</evidence>
<feature type="region of interest" description="Disordered" evidence="1">
    <location>
        <begin position="1"/>
        <end position="31"/>
    </location>
</feature>
<reference evidence="3" key="2">
    <citation type="submission" date="2021-04" db="EMBL/GenBank/DDBJ databases">
        <authorList>
            <person name="Gilroy R."/>
        </authorList>
    </citation>
    <scope>NUCLEOTIDE SEQUENCE</scope>
    <source>
        <strain evidence="3">CHK186-1790</strain>
    </source>
</reference>
<protein>
    <submittedName>
        <fullName evidence="3">Spore coat protein CotJB</fullName>
    </submittedName>
</protein>
<gene>
    <name evidence="3" type="ORF">H9701_07800</name>
</gene>
<keyword evidence="3" id="KW-0167">Capsid protein</keyword>
<dbReference type="Pfam" id="PF12652">
    <property type="entry name" value="CotJB"/>
    <property type="match status" value="1"/>
</dbReference>
<dbReference type="Pfam" id="PF11007">
    <property type="entry name" value="CotJA"/>
    <property type="match status" value="1"/>
</dbReference>
<dbReference type="InterPro" id="IPR024207">
    <property type="entry name" value="CotJB_dom"/>
</dbReference>
<dbReference type="EMBL" id="DWWJ01000139">
    <property type="protein sequence ID" value="HJC41440.1"/>
    <property type="molecule type" value="Genomic_DNA"/>
</dbReference>
<comment type="caution">
    <text evidence="3">The sequence shown here is derived from an EMBL/GenBank/DDBJ whole genome shotgun (WGS) entry which is preliminary data.</text>
</comment>
<organism evidence="3 4">
    <name type="scientific">Candidatus Intestinimonas pullistercoris</name>
    <dbReference type="NCBI Taxonomy" id="2838623"/>
    <lineage>
        <taxon>Bacteria</taxon>
        <taxon>Bacillati</taxon>
        <taxon>Bacillota</taxon>
        <taxon>Clostridia</taxon>
        <taxon>Eubacteriales</taxon>
        <taxon>Intestinimonas</taxon>
    </lineage>
</organism>